<organism evidence="2">
    <name type="scientific">Moorena producens (strain JHB)</name>
    <dbReference type="NCBI Taxonomy" id="1454205"/>
    <lineage>
        <taxon>Bacteria</taxon>
        <taxon>Bacillati</taxon>
        <taxon>Cyanobacteriota</taxon>
        <taxon>Cyanophyceae</taxon>
        <taxon>Coleofasciculales</taxon>
        <taxon>Coleofasciculaceae</taxon>
        <taxon>Moorena</taxon>
    </lineage>
</organism>
<reference evidence="2" key="2">
    <citation type="submission" date="2022-10" db="EMBL/GenBank/DDBJ databases">
        <authorList>
            <person name="Ngo T.-E."/>
        </authorList>
    </citation>
    <scope>NUCLEOTIDE SEQUENCE</scope>
    <source>
        <strain evidence="2">JHB</strain>
    </source>
</reference>
<dbReference type="SUPFAM" id="SSF140864">
    <property type="entry name" value="TROVE domain-like"/>
    <property type="match status" value="1"/>
</dbReference>
<reference evidence="2" key="1">
    <citation type="journal article" date="2017" name="Proc. Natl. Acad. Sci. U.S.A.">
        <title>Comparative genomics uncovers the prolific and distinctive metabolic potential of the cyanobacterial genus Moorea.</title>
        <authorList>
            <person name="Leao T."/>
            <person name="Castelao G."/>
            <person name="Korobeynikov A."/>
            <person name="Monroe E.A."/>
            <person name="Podell S."/>
            <person name="Glukhov E."/>
            <person name="Allen E.E."/>
            <person name="Gerwick W.H."/>
            <person name="Gerwick L."/>
        </authorList>
    </citation>
    <scope>NUCLEOTIDE SEQUENCE</scope>
    <source>
        <strain evidence="2">JHB</strain>
    </source>
</reference>
<gene>
    <name evidence="2" type="ORF">BJP36_41955</name>
</gene>
<protein>
    <submittedName>
        <fullName evidence="2">Uncharacterized protein</fullName>
    </submittedName>
</protein>
<accession>A0A9Q9SSQ0</accession>
<sequence length="98" mass="11389">MNYQFFTKKQTSTPQSQPIPGREKEMIQGRSGGFMFNAGTWKLLRRCLLVGTAQSTYYAGKKELTDEFVEVVFRATAEDPNRVSEEILYEARWSFHQQ</sequence>
<dbReference type="InterPro" id="IPR037214">
    <property type="entry name" value="TROVE_dom_sf"/>
</dbReference>
<dbReference type="AlphaFoldDB" id="A0A9Q9SSQ0"/>
<evidence type="ECO:0000256" key="1">
    <source>
        <dbReference type="SAM" id="MobiDB-lite"/>
    </source>
</evidence>
<feature type="region of interest" description="Disordered" evidence="1">
    <location>
        <begin position="1"/>
        <end position="22"/>
    </location>
</feature>
<feature type="compositionally biased region" description="Polar residues" evidence="1">
    <location>
        <begin position="1"/>
        <end position="18"/>
    </location>
</feature>
<dbReference type="Proteomes" id="UP000176944">
    <property type="component" value="Chromosome"/>
</dbReference>
<proteinExistence type="predicted"/>
<evidence type="ECO:0000313" key="2">
    <source>
        <dbReference type="EMBL" id="WAN68927.1"/>
    </source>
</evidence>
<name>A0A9Q9SSQ0_MOOP1</name>
<dbReference type="EMBL" id="CP017708">
    <property type="protein sequence ID" value="WAN68927.1"/>
    <property type="molecule type" value="Genomic_DNA"/>
</dbReference>